<evidence type="ECO:0000313" key="3">
    <source>
        <dbReference type="Proteomes" id="UP000094707"/>
    </source>
</evidence>
<accession>A0A1D3L3P0</accession>
<dbReference type="Gene3D" id="3.40.50.1010">
    <property type="entry name" value="5'-nuclease"/>
    <property type="match status" value="1"/>
</dbReference>
<dbReference type="InterPro" id="IPR041120">
    <property type="entry name" value="PIN_9"/>
</dbReference>
<dbReference type="CDD" id="cd09879">
    <property type="entry name" value="PIN_VapC_AF0591-like"/>
    <property type="match status" value="1"/>
</dbReference>
<dbReference type="Pfam" id="PF18477">
    <property type="entry name" value="PIN_9"/>
    <property type="match status" value="1"/>
</dbReference>
<dbReference type="STRING" id="118062.MCBB_1623"/>
<evidence type="ECO:0000313" key="2">
    <source>
        <dbReference type="EMBL" id="SCG86178.1"/>
    </source>
</evidence>
<protein>
    <recommendedName>
        <fullName evidence="1">VapC9 PIN-like domain-containing protein</fullName>
    </recommendedName>
</protein>
<evidence type="ECO:0000259" key="1">
    <source>
        <dbReference type="Pfam" id="PF18477"/>
    </source>
</evidence>
<proteinExistence type="predicted"/>
<dbReference type="EMBL" id="LT607756">
    <property type="protein sequence ID" value="SCG86178.1"/>
    <property type="molecule type" value="Genomic_DNA"/>
</dbReference>
<dbReference type="GeneID" id="30412461"/>
<dbReference type="RefSeq" id="WP_071907261.1">
    <property type="nucleotide sequence ID" value="NZ_LT607756.1"/>
</dbReference>
<sequence>MIPAQFHVDIISELERILPSSYSYVVPSPVLRELEVIKKRSKGKDRIASGVALKIANSEPVKTLELEIDRKEHVDNALLKMFKPDSRDVLCTNDRELRNRAKKRGITVVYLRQRSYLAVDGHVHL</sequence>
<keyword evidence="3" id="KW-1185">Reference proteome</keyword>
<organism evidence="2 3">
    <name type="scientific">Methanobacterium congolense</name>
    <dbReference type="NCBI Taxonomy" id="118062"/>
    <lineage>
        <taxon>Archaea</taxon>
        <taxon>Methanobacteriati</taxon>
        <taxon>Methanobacteriota</taxon>
        <taxon>Methanomada group</taxon>
        <taxon>Methanobacteria</taxon>
        <taxon>Methanobacteriales</taxon>
        <taxon>Methanobacteriaceae</taxon>
        <taxon>Methanobacterium</taxon>
    </lineage>
</organism>
<dbReference type="AlphaFoldDB" id="A0A1D3L3P0"/>
<reference evidence="2 3" key="1">
    <citation type="submission" date="2016-08" db="EMBL/GenBank/DDBJ databases">
        <authorList>
            <person name="Seilhamer J.J."/>
        </authorList>
    </citation>
    <scope>NUCLEOTIDE SEQUENCE [LARGE SCALE GENOMIC DNA]</scope>
    <source>
        <strain evidence="2">Buetzberg</strain>
    </source>
</reference>
<dbReference type="SUPFAM" id="SSF88723">
    <property type="entry name" value="PIN domain-like"/>
    <property type="match status" value="1"/>
</dbReference>
<dbReference type="KEGG" id="mcub:MCBB_1623"/>
<name>A0A1D3L3P0_9EURY</name>
<dbReference type="Proteomes" id="UP000094707">
    <property type="component" value="Chromosome I"/>
</dbReference>
<feature type="domain" description="VapC9 PIN-like" evidence="1">
    <location>
        <begin position="1"/>
        <end position="114"/>
    </location>
</feature>
<dbReference type="PATRIC" id="fig|129848.4.peg.1658"/>
<dbReference type="InterPro" id="IPR029060">
    <property type="entry name" value="PIN-like_dom_sf"/>
</dbReference>
<dbReference type="OrthoDB" id="15280at2157"/>
<gene>
    <name evidence="2" type="ORF">MCBB_1623</name>
</gene>